<keyword evidence="4" id="KW-0574">Periplasm</keyword>
<dbReference type="PRINTS" id="PR00909">
    <property type="entry name" value="SPERMDNBNDNG"/>
</dbReference>
<name>A0A5J6N2V0_9PROT</name>
<comment type="subcellular location">
    <subcellularLocation>
        <location evidence="1">Periplasm</location>
    </subcellularLocation>
</comment>
<organism evidence="5 6">
    <name type="scientific">Hypericibacter adhaerens</name>
    <dbReference type="NCBI Taxonomy" id="2602016"/>
    <lineage>
        <taxon>Bacteria</taxon>
        <taxon>Pseudomonadati</taxon>
        <taxon>Pseudomonadota</taxon>
        <taxon>Alphaproteobacteria</taxon>
        <taxon>Rhodospirillales</taxon>
        <taxon>Dongiaceae</taxon>
        <taxon>Hypericibacter</taxon>
    </lineage>
</organism>
<dbReference type="InterPro" id="IPR001188">
    <property type="entry name" value="Sperm_putr-bd"/>
</dbReference>
<evidence type="ECO:0000256" key="1">
    <source>
        <dbReference type="ARBA" id="ARBA00004418"/>
    </source>
</evidence>
<dbReference type="InterPro" id="IPR006059">
    <property type="entry name" value="SBP"/>
</dbReference>
<dbReference type="PROSITE" id="PS51318">
    <property type="entry name" value="TAT"/>
    <property type="match status" value="1"/>
</dbReference>
<sequence>MEKNRFFDRLAEGKLTRRELNRSLAAMGLGMATTFSFSRPASAAAGSDLKSYTWAGYDIPDIMQDYVKKYGSPPTFTLFGGTEEAFQKLQSGFTTDIAHPCVEDIARWSKLKMIKELDTAKLKHWNDIWPELLALPGANMDGKRYILPFDWGNGSLLYRTDKVEPQEMSWNLAWDERYKGKISMYNATPTVSVAGLALGINPYEFSEEEGRKIKDYLMKQRSLVRFYWDAPSDYQQAMASGEILIAYAWNDGLAAMKKQGIPVEYMTPKEGILSWTCGLVHMANATVPDEQVYDLLDAMSSPESGKYLIEQYGYGHCNKKSFEISDQKIVADLGFASPSAVFQHSVFETEVSPEMEQRRNKIFEDVKAG</sequence>
<dbReference type="OrthoDB" id="6529964at2"/>
<protein>
    <submittedName>
        <fullName evidence="5">Spermidine/putrescine ABC transporter</fullName>
    </submittedName>
</protein>
<evidence type="ECO:0000256" key="4">
    <source>
        <dbReference type="ARBA" id="ARBA00022764"/>
    </source>
</evidence>
<evidence type="ECO:0000256" key="2">
    <source>
        <dbReference type="ARBA" id="ARBA00022448"/>
    </source>
</evidence>
<keyword evidence="3" id="KW-0732">Signal</keyword>
<dbReference type="KEGG" id="hadh:FRZ61_42490"/>
<dbReference type="PANTHER" id="PTHR30222:SF17">
    <property type="entry name" value="SPERMIDINE_PUTRESCINE-BINDING PERIPLASMIC PROTEIN"/>
    <property type="match status" value="1"/>
</dbReference>
<dbReference type="GO" id="GO:0042597">
    <property type="term" value="C:periplasmic space"/>
    <property type="evidence" value="ECO:0007669"/>
    <property type="project" value="UniProtKB-SubCell"/>
</dbReference>
<gene>
    <name evidence="5" type="ORF">FRZ61_42490</name>
</gene>
<evidence type="ECO:0000256" key="3">
    <source>
        <dbReference type="ARBA" id="ARBA00022729"/>
    </source>
</evidence>
<keyword evidence="2" id="KW-0813">Transport</keyword>
<accession>A0A5J6N2V0</accession>
<dbReference type="AlphaFoldDB" id="A0A5J6N2V0"/>
<dbReference type="InterPro" id="IPR006311">
    <property type="entry name" value="TAT_signal"/>
</dbReference>
<keyword evidence="6" id="KW-1185">Reference proteome</keyword>
<dbReference type="Proteomes" id="UP000325797">
    <property type="component" value="Chromosome"/>
</dbReference>
<dbReference type="SUPFAM" id="SSF53850">
    <property type="entry name" value="Periplasmic binding protein-like II"/>
    <property type="match status" value="1"/>
</dbReference>
<dbReference type="EMBL" id="CP042582">
    <property type="protein sequence ID" value="QEX24308.1"/>
    <property type="molecule type" value="Genomic_DNA"/>
</dbReference>
<dbReference type="PANTHER" id="PTHR30222">
    <property type="entry name" value="SPERMIDINE/PUTRESCINE-BINDING PERIPLASMIC PROTEIN"/>
    <property type="match status" value="1"/>
</dbReference>
<dbReference type="RefSeq" id="WP_151119599.1">
    <property type="nucleotide sequence ID" value="NZ_CP042582.1"/>
</dbReference>
<dbReference type="Pfam" id="PF13416">
    <property type="entry name" value="SBP_bac_8"/>
    <property type="match status" value="1"/>
</dbReference>
<evidence type="ECO:0000313" key="5">
    <source>
        <dbReference type="EMBL" id="QEX24308.1"/>
    </source>
</evidence>
<proteinExistence type="predicted"/>
<dbReference type="GO" id="GO:0019808">
    <property type="term" value="F:polyamine binding"/>
    <property type="evidence" value="ECO:0007669"/>
    <property type="project" value="InterPro"/>
</dbReference>
<dbReference type="GO" id="GO:0015846">
    <property type="term" value="P:polyamine transport"/>
    <property type="evidence" value="ECO:0007669"/>
    <property type="project" value="InterPro"/>
</dbReference>
<reference evidence="5 6" key="1">
    <citation type="submission" date="2019-08" db="EMBL/GenBank/DDBJ databases">
        <title>Hyperibacter terrae gen. nov., sp. nov. and Hyperibacter viscosus sp. nov., two new members in the family Rhodospirillaceae isolated from the rhizosphere of Hypericum perforatum.</title>
        <authorList>
            <person name="Noviana Z."/>
        </authorList>
    </citation>
    <scope>NUCLEOTIDE SEQUENCE [LARGE SCALE GENOMIC DNA]</scope>
    <source>
        <strain evidence="5 6">R5959</strain>
    </source>
</reference>
<evidence type="ECO:0000313" key="6">
    <source>
        <dbReference type="Proteomes" id="UP000325797"/>
    </source>
</evidence>
<dbReference type="Gene3D" id="3.40.190.10">
    <property type="entry name" value="Periplasmic binding protein-like II"/>
    <property type="match status" value="2"/>
</dbReference>